<name>A0AAV7PG05_PLEWA</name>
<dbReference type="Proteomes" id="UP001066276">
    <property type="component" value="Chromosome 7"/>
</dbReference>
<evidence type="ECO:0000313" key="2">
    <source>
        <dbReference type="Proteomes" id="UP001066276"/>
    </source>
</evidence>
<gene>
    <name evidence="1" type="ORF">NDU88_005125</name>
</gene>
<comment type="caution">
    <text evidence="1">The sequence shown here is derived from an EMBL/GenBank/DDBJ whole genome shotgun (WGS) entry which is preliminary data.</text>
</comment>
<proteinExistence type="predicted"/>
<dbReference type="AlphaFoldDB" id="A0AAV7PG05"/>
<accession>A0AAV7PG05</accession>
<organism evidence="1 2">
    <name type="scientific">Pleurodeles waltl</name>
    <name type="common">Iberian ribbed newt</name>
    <dbReference type="NCBI Taxonomy" id="8319"/>
    <lineage>
        <taxon>Eukaryota</taxon>
        <taxon>Metazoa</taxon>
        <taxon>Chordata</taxon>
        <taxon>Craniata</taxon>
        <taxon>Vertebrata</taxon>
        <taxon>Euteleostomi</taxon>
        <taxon>Amphibia</taxon>
        <taxon>Batrachia</taxon>
        <taxon>Caudata</taxon>
        <taxon>Salamandroidea</taxon>
        <taxon>Salamandridae</taxon>
        <taxon>Pleurodelinae</taxon>
        <taxon>Pleurodeles</taxon>
    </lineage>
</organism>
<keyword evidence="2" id="KW-1185">Reference proteome</keyword>
<reference evidence="1" key="1">
    <citation type="journal article" date="2022" name="bioRxiv">
        <title>Sequencing and chromosome-scale assembly of the giantPleurodeles waltlgenome.</title>
        <authorList>
            <person name="Brown T."/>
            <person name="Elewa A."/>
            <person name="Iarovenko S."/>
            <person name="Subramanian E."/>
            <person name="Araus A.J."/>
            <person name="Petzold A."/>
            <person name="Susuki M."/>
            <person name="Suzuki K.-i.T."/>
            <person name="Hayashi T."/>
            <person name="Toyoda A."/>
            <person name="Oliveira C."/>
            <person name="Osipova E."/>
            <person name="Leigh N.D."/>
            <person name="Simon A."/>
            <person name="Yun M.H."/>
        </authorList>
    </citation>
    <scope>NUCLEOTIDE SEQUENCE</scope>
    <source>
        <strain evidence="1">20211129_DDA</strain>
        <tissue evidence="1">Liver</tissue>
    </source>
</reference>
<sequence length="138" mass="15358">MAIFLAWHQDVILSRSSDDFIILQALSTLRGIGSFVGTAVEFCDFTMHILDQHEIVGMNVVFSHLSLPGKCRPLTRAPFLFWPERALAPPSREMHDEPQWVGPPPWTRPPAEDALVGLGLLPPATARAPETQCTFQLL</sequence>
<protein>
    <submittedName>
        <fullName evidence="1">Uncharacterized protein</fullName>
    </submittedName>
</protein>
<dbReference type="EMBL" id="JANPWB010000011">
    <property type="protein sequence ID" value="KAJ1126719.1"/>
    <property type="molecule type" value="Genomic_DNA"/>
</dbReference>
<evidence type="ECO:0000313" key="1">
    <source>
        <dbReference type="EMBL" id="KAJ1126719.1"/>
    </source>
</evidence>